<keyword evidence="2" id="KW-0812">Transmembrane</keyword>
<name>A0A1L9VPF5_ASPGL</name>
<dbReference type="EMBL" id="KV878894">
    <property type="protein sequence ID" value="OJJ85786.1"/>
    <property type="molecule type" value="Genomic_DNA"/>
</dbReference>
<dbReference type="RefSeq" id="XP_022402484.1">
    <property type="nucleotide sequence ID" value="XM_022541670.1"/>
</dbReference>
<feature type="compositionally biased region" description="Polar residues" evidence="1">
    <location>
        <begin position="58"/>
        <end position="70"/>
    </location>
</feature>
<feature type="region of interest" description="Disordered" evidence="1">
    <location>
        <begin position="58"/>
        <end position="80"/>
    </location>
</feature>
<evidence type="ECO:0000256" key="2">
    <source>
        <dbReference type="SAM" id="Phobius"/>
    </source>
</evidence>
<sequence>MCGCVGLFSRRLYPDFLIHRSVWILALAMALATVMAMNGNPAQCSLYSNPTGHYQSITGTPYTNSHSHTPITHVPTAVPT</sequence>
<dbReference type="AlphaFoldDB" id="A0A1L9VPF5"/>
<dbReference type="GeneID" id="34457931"/>
<keyword evidence="4" id="KW-1185">Reference proteome</keyword>
<organism evidence="3 4">
    <name type="scientific">Aspergillus glaucus CBS 516.65</name>
    <dbReference type="NCBI Taxonomy" id="1160497"/>
    <lineage>
        <taxon>Eukaryota</taxon>
        <taxon>Fungi</taxon>
        <taxon>Dikarya</taxon>
        <taxon>Ascomycota</taxon>
        <taxon>Pezizomycotina</taxon>
        <taxon>Eurotiomycetes</taxon>
        <taxon>Eurotiomycetidae</taxon>
        <taxon>Eurotiales</taxon>
        <taxon>Aspergillaceae</taxon>
        <taxon>Aspergillus</taxon>
        <taxon>Aspergillus subgen. Aspergillus</taxon>
    </lineage>
</organism>
<evidence type="ECO:0000256" key="1">
    <source>
        <dbReference type="SAM" id="MobiDB-lite"/>
    </source>
</evidence>
<dbReference type="Proteomes" id="UP000184300">
    <property type="component" value="Unassembled WGS sequence"/>
</dbReference>
<accession>A0A1L9VPF5</accession>
<reference evidence="4" key="1">
    <citation type="journal article" date="2017" name="Genome Biol.">
        <title>Comparative genomics reveals high biological diversity and specific adaptations in the industrially and medically important fungal genus Aspergillus.</title>
        <authorList>
            <person name="de Vries R.P."/>
            <person name="Riley R."/>
            <person name="Wiebenga A."/>
            <person name="Aguilar-Osorio G."/>
            <person name="Amillis S."/>
            <person name="Uchima C.A."/>
            <person name="Anderluh G."/>
            <person name="Asadollahi M."/>
            <person name="Askin M."/>
            <person name="Barry K."/>
            <person name="Battaglia E."/>
            <person name="Bayram O."/>
            <person name="Benocci T."/>
            <person name="Braus-Stromeyer S.A."/>
            <person name="Caldana C."/>
            <person name="Canovas D."/>
            <person name="Cerqueira G.C."/>
            <person name="Chen F."/>
            <person name="Chen W."/>
            <person name="Choi C."/>
            <person name="Clum A."/>
            <person name="Dos Santos R.A."/>
            <person name="Damasio A.R."/>
            <person name="Diallinas G."/>
            <person name="Emri T."/>
            <person name="Fekete E."/>
            <person name="Flipphi M."/>
            <person name="Freyberg S."/>
            <person name="Gallo A."/>
            <person name="Gournas C."/>
            <person name="Habgood R."/>
            <person name="Hainaut M."/>
            <person name="Harispe M.L."/>
            <person name="Henrissat B."/>
            <person name="Hilden K.S."/>
            <person name="Hope R."/>
            <person name="Hossain A."/>
            <person name="Karabika E."/>
            <person name="Karaffa L."/>
            <person name="Karanyi Z."/>
            <person name="Krasevec N."/>
            <person name="Kuo A."/>
            <person name="Kusch H."/>
            <person name="LaButti K."/>
            <person name="Lagendijk E.L."/>
            <person name="Lapidus A."/>
            <person name="Levasseur A."/>
            <person name="Lindquist E."/>
            <person name="Lipzen A."/>
            <person name="Logrieco A.F."/>
            <person name="MacCabe A."/>
            <person name="Maekelae M.R."/>
            <person name="Malavazi I."/>
            <person name="Melin P."/>
            <person name="Meyer V."/>
            <person name="Mielnichuk N."/>
            <person name="Miskei M."/>
            <person name="Molnar A.P."/>
            <person name="Mule G."/>
            <person name="Ngan C.Y."/>
            <person name="Orejas M."/>
            <person name="Orosz E."/>
            <person name="Ouedraogo J.P."/>
            <person name="Overkamp K.M."/>
            <person name="Park H.-S."/>
            <person name="Perrone G."/>
            <person name="Piumi F."/>
            <person name="Punt P.J."/>
            <person name="Ram A.F."/>
            <person name="Ramon A."/>
            <person name="Rauscher S."/>
            <person name="Record E."/>
            <person name="Riano-Pachon D.M."/>
            <person name="Robert V."/>
            <person name="Roehrig J."/>
            <person name="Ruller R."/>
            <person name="Salamov A."/>
            <person name="Salih N.S."/>
            <person name="Samson R.A."/>
            <person name="Sandor E."/>
            <person name="Sanguinetti M."/>
            <person name="Schuetze T."/>
            <person name="Sepcic K."/>
            <person name="Shelest E."/>
            <person name="Sherlock G."/>
            <person name="Sophianopoulou V."/>
            <person name="Squina F.M."/>
            <person name="Sun H."/>
            <person name="Susca A."/>
            <person name="Todd R.B."/>
            <person name="Tsang A."/>
            <person name="Unkles S.E."/>
            <person name="van de Wiele N."/>
            <person name="van Rossen-Uffink D."/>
            <person name="Oliveira J.V."/>
            <person name="Vesth T.C."/>
            <person name="Visser J."/>
            <person name="Yu J.-H."/>
            <person name="Zhou M."/>
            <person name="Andersen M.R."/>
            <person name="Archer D.B."/>
            <person name="Baker S.E."/>
            <person name="Benoit I."/>
            <person name="Brakhage A.A."/>
            <person name="Braus G.H."/>
            <person name="Fischer R."/>
            <person name="Frisvad J.C."/>
            <person name="Goldman G.H."/>
            <person name="Houbraken J."/>
            <person name="Oakley B."/>
            <person name="Pocsi I."/>
            <person name="Scazzocchio C."/>
            <person name="Seiboth B."/>
            <person name="vanKuyk P.A."/>
            <person name="Wortman J."/>
            <person name="Dyer P.S."/>
            <person name="Grigoriev I.V."/>
        </authorList>
    </citation>
    <scope>NUCLEOTIDE SEQUENCE [LARGE SCALE GENOMIC DNA]</scope>
    <source>
        <strain evidence="4">CBS 516.65</strain>
    </source>
</reference>
<dbReference type="VEuPathDB" id="FungiDB:ASPGLDRAFT_1390475"/>
<keyword evidence="2" id="KW-1133">Transmembrane helix</keyword>
<evidence type="ECO:0000313" key="4">
    <source>
        <dbReference type="Proteomes" id="UP000184300"/>
    </source>
</evidence>
<protein>
    <submittedName>
        <fullName evidence="3">Uncharacterized protein</fullName>
    </submittedName>
</protein>
<feature type="transmembrane region" description="Helical" evidence="2">
    <location>
        <begin position="17"/>
        <end position="37"/>
    </location>
</feature>
<evidence type="ECO:0000313" key="3">
    <source>
        <dbReference type="EMBL" id="OJJ85786.1"/>
    </source>
</evidence>
<proteinExistence type="predicted"/>
<gene>
    <name evidence="3" type="ORF">ASPGLDRAFT_1390475</name>
</gene>
<keyword evidence="2" id="KW-0472">Membrane</keyword>